<evidence type="ECO:0000256" key="2">
    <source>
        <dbReference type="SAM" id="SignalP"/>
    </source>
</evidence>
<dbReference type="GO" id="GO:0001681">
    <property type="term" value="F:sialate O-acetylesterase activity"/>
    <property type="evidence" value="ECO:0007669"/>
    <property type="project" value="InterPro"/>
</dbReference>
<proteinExistence type="predicted"/>
<dbReference type="AlphaFoldDB" id="A0A851GGA7"/>
<feature type="domain" description="Sialate O-acetylesterase" evidence="3">
    <location>
        <begin position="278"/>
        <end position="376"/>
    </location>
</feature>
<dbReference type="SUPFAM" id="SSF52266">
    <property type="entry name" value="SGNH hydrolase"/>
    <property type="match status" value="1"/>
</dbReference>
<evidence type="ECO:0000313" key="4">
    <source>
        <dbReference type="EMBL" id="NWK54187.1"/>
    </source>
</evidence>
<sequence length="722" mass="79449">MSIPIKLALLLAASSQALALTLPTVFTDHMVLQRGQKVPVWGTADPGVGVTVSFAGQIASGTSDSQGKWRVDLAPLKANKQPGELIVKSAGEQTVIKDVLVGEVWFCSGQSNMQWSMRQSGNPDAAIAAANFPLIRLYKTPLVPSNTPLDQINASWQVCSPQTVEHFSAVGYYFGRKLHQELDVPVGLLLSAWGGTRIEPWTPPCGFEGIDAVADIHEMVKRTLPDSPEYQKNMQTYLKDLDAWRDQAGESLSRQVAVTEPPKFPKELILGGNHQTATKLYNGMIHAHVPFAIKGAIWYQGESNYREGALYTEKTKALVRGWRKLWGYDFPYYFVQIAPYKYGNDAPEKLAEFWEAQANIVKTVPRTGMTVVSDYTTLNDIHPPNKLIPGTRLARLALAHDYGKDVVSTGPVFQKMIVQGSSLKLLFDAAKGLKTRDGKTPDWFELAGEDGEYHKAVAQIQGEAVIVKSVEVAKPLAVRFAWHKLATPNLVNEAGIPCATFRAGKLPIPPNSASAHVPEAKEYRVIYQIDLPKDANYAKGGAQYQIDNSTKDKSPFQRVAYYLELESRDGKKQYVFASMNKFTDDLKKLGIPTASSGARFMQKVSGLTIRTNVRGLTPCTNSDGGNIEFWPGNYGPANTTKIPGASDKLYDFGDQSNSQIPGYGSMQIHHWKMKQTAFALNHWGNNGMLDVGIGNASVNNTDWTFSANGGQYKTIRLTVMVK</sequence>
<evidence type="ECO:0000313" key="5">
    <source>
        <dbReference type="Proteomes" id="UP000557872"/>
    </source>
</evidence>
<dbReference type="Gene3D" id="3.40.50.1110">
    <property type="entry name" value="SGNH hydrolase"/>
    <property type="match status" value="1"/>
</dbReference>
<evidence type="ECO:0000259" key="3">
    <source>
        <dbReference type="Pfam" id="PF03629"/>
    </source>
</evidence>
<gene>
    <name evidence="4" type="ORF">HW115_01075</name>
</gene>
<keyword evidence="1" id="KW-0378">Hydrolase</keyword>
<dbReference type="InterPro" id="IPR005181">
    <property type="entry name" value="SASA"/>
</dbReference>
<dbReference type="InterPro" id="IPR039329">
    <property type="entry name" value="SIAE"/>
</dbReference>
<accession>A0A851GGA7</accession>
<feature type="chain" id="PRO_5032987434" evidence="2">
    <location>
        <begin position="20"/>
        <end position="722"/>
    </location>
</feature>
<keyword evidence="5" id="KW-1185">Reference proteome</keyword>
<reference evidence="4 5" key="1">
    <citation type="submission" date="2020-07" db="EMBL/GenBank/DDBJ databases">
        <title>Roseicoccus Jingziensis gen. nov., sp. nov., isolated from coastal seawater.</title>
        <authorList>
            <person name="Feng X."/>
        </authorList>
    </citation>
    <scope>NUCLEOTIDE SEQUENCE [LARGE SCALE GENOMIC DNA]</scope>
    <source>
        <strain evidence="4 5">N1E253</strain>
    </source>
</reference>
<dbReference type="PANTHER" id="PTHR22901">
    <property type="entry name" value="SIALATE O-ACETYLESTERASE"/>
    <property type="match status" value="1"/>
</dbReference>
<dbReference type="GO" id="GO:0005975">
    <property type="term" value="P:carbohydrate metabolic process"/>
    <property type="evidence" value="ECO:0007669"/>
    <property type="project" value="TreeGrafter"/>
</dbReference>
<keyword evidence="2" id="KW-0732">Signal</keyword>
<name>A0A851GGA7_9BACT</name>
<evidence type="ECO:0000256" key="1">
    <source>
        <dbReference type="ARBA" id="ARBA00022801"/>
    </source>
</evidence>
<protein>
    <submittedName>
        <fullName evidence="4">9-O-acetylesterase</fullName>
    </submittedName>
</protein>
<dbReference type="PANTHER" id="PTHR22901:SF0">
    <property type="entry name" value="SIALATE O-ACETYLESTERASE"/>
    <property type="match status" value="1"/>
</dbReference>
<dbReference type="RefSeq" id="WP_178930730.1">
    <property type="nucleotide sequence ID" value="NZ_JACBAZ010000001.1"/>
</dbReference>
<organism evidence="4 5">
    <name type="scientific">Oceaniferula marina</name>
    <dbReference type="NCBI Taxonomy" id="2748318"/>
    <lineage>
        <taxon>Bacteria</taxon>
        <taxon>Pseudomonadati</taxon>
        <taxon>Verrucomicrobiota</taxon>
        <taxon>Verrucomicrobiia</taxon>
        <taxon>Verrucomicrobiales</taxon>
        <taxon>Verrucomicrobiaceae</taxon>
        <taxon>Oceaniferula</taxon>
    </lineage>
</organism>
<dbReference type="InterPro" id="IPR036514">
    <property type="entry name" value="SGNH_hydro_sf"/>
</dbReference>
<feature type="signal peptide" evidence="2">
    <location>
        <begin position="1"/>
        <end position="19"/>
    </location>
</feature>
<comment type="caution">
    <text evidence="4">The sequence shown here is derived from an EMBL/GenBank/DDBJ whole genome shotgun (WGS) entry which is preliminary data.</text>
</comment>
<dbReference type="Proteomes" id="UP000557872">
    <property type="component" value="Unassembled WGS sequence"/>
</dbReference>
<dbReference type="Pfam" id="PF03629">
    <property type="entry name" value="SASA"/>
    <property type="match status" value="1"/>
</dbReference>
<dbReference type="EMBL" id="JACBAZ010000001">
    <property type="protein sequence ID" value="NWK54187.1"/>
    <property type="molecule type" value="Genomic_DNA"/>
</dbReference>